<evidence type="ECO:0000256" key="1">
    <source>
        <dbReference type="SAM" id="MobiDB-lite"/>
    </source>
</evidence>
<name>A0AAN9E167_CROPI</name>
<evidence type="ECO:0000313" key="3">
    <source>
        <dbReference type="Proteomes" id="UP001372338"/>
    </source>
</evidence>
<organism evidence="2 3">
    <name type="scientific">Crotalaria pallida</name>
    <name type="common">Smooth rattlebox</name>
    <name type="synonym">Crotalaria striata</name>
    <dbReference type="NCBI Taxonomy" id="3830"/>
    <lineage>
        <taxon>Eukaryota</taxon>
        <taxon>Viridiplantae</taxon>
        <taxon>Streptophyta</taxon>
        <taxon>Embryophyta</taxon>
        <taxon>Tracheophyta</taxon>
        <taxon>Spermatophyta</taxon>
        <taxon>Magnoliopsida</taxon>
        <taxon>eudicotyledons</taxon>
        <taxon>Gunneridae</taxon>
        <taxon>Pentapetalae</taxon>
        <taxon>rosids</taxon>
        <taxon>fabids</taxon>
        <taxon>Fabales</taxon>
        <taxon>Fabaceae</taxon>
        <taxon>Papilionoideae</taxon>
        <taxon>50 kb inversion clade</taxon>
        <taxon>genistoids sensu lato</taxon>
        <taxon>core genistoids</taxon>
        <taxon>Crotalarieae</taxon>
        <taxon>Crotalaria</taxon>
    </lineage>
</organism>
<reference evidence="2 3" key="1">
    <citation type="submission" date="2024-01" db="EMBL/GenBank/DDBJ databases">
        <title>The genomes of 5 underutilized Papilionoideae crops provide insights into root nodulation and disease resistanc.</title>
        <authorList>
            <person name="Yuan L."/>
        </authorList>
    </citation>
    <scope>NUCLEOTIDE SEQUENCE [LARGE SCALE GENOMIC DNA]</scope>
    <source>
        <strain evidence="2">ZHUSHIDOU_FW_LH</strain>
        <tissue evidence="2">Leaf</tissue>
    </source>
</reference>
<dbReference type="Proteomes" id="UP001372338">
    <property type="component" value="Unassembled WGS sequence"/>
</dbReference>
<feature type="compositionally biased region" description="Low complexity" evidence="1">
    <location>
        <begin position="120"/>
        <end position="132"/>
    </location>
</feature>
<protein>
    <submittedName>
        <fullName evidence="2">Uncharacterized protein</fullName>
    </submittedName>
</protein>
<feature type="region of interest" description="Disordered" evidence="1">
    <location>
        <begin position="25"/>
        <end position="147"/>
    </location>
</feature>
<proteinExistence type="predicted"/>
<feature type="compositionally biased region" description="Polar residues" evidence="1">
    <location>
        <begin position="135"/>
        <end position="147"/>
    </location>
</feature>
<keyword evidence="3" id="KW-1185">Reference proteome</keyword>
<dbReference type="EMBL" id="JAYWIO010000008">
    <property type="protein sequence ID" value="KAK7244265.1"/>
    <property type="molecule type" value="Genomic_DNA"/>
</dbReference>
<dbReference type="AlphaFoldDB" id="A0AAN9E167"/>
<comment type="caution">
    <text evidence="2">The sequence shown here is derived from an EMBL/GenBank/DDBJ whole genome shotgun (WGS) entry which is preliminary data.</text>
</comment>
<evidence type="ECO:0000313" key="2">
    <source>
        <dbReference type="EMBL" id="KAK7244265.1"/>
    </source>
</evidence>
<gene>
    <name evidence="2" type="ORF">RIF29_39084</name>
</gene>
<accession>A0AAN9E167</accession>
<sequence length="174" mass="19162">MKIVRLYEFVTCECFGEQEIKSHSALDGAQNADGGLSPPSDNGGNDGGNVEAEQSEEENEQSQNDLYQDMPYHRRDGNLIVDFTAMPDAVPSDSFGGSRRGESSQSRRGKKKQDVTLEDSSSSNLAQSSSDFSLDETSQSSQGNNPVNPAYYPHAYFTIINIQLDKLHLTNHHQ</sequence>